<accession>I7M0H4</accession>
<evidence type="ECO:0000256" key="1">
    <source>
        <dbReference type="SAM" id="MobiDB-lite"/>
    </source>
</evidence>
<dbReference type="AlphaFoldDB" id="I7M0H4"/>
<dbReference type="eggNOG" id="ENOG502SV3P">
    <property type="taxonomic scope" value="Eukaryota"/>
</dbReference>
<dbReference type="EMDB" id="EMD-49872"/>
<evidence type="ECO:0000313" key="2">
    <source>
        <dbReference type="EMBL" id="EAR87581.3"/>
    </source>
</evidence>
<feature type="compositionally biased region" description="Polar residues" evidence="1">
    <location>
        <begin position="537"/>
        <end position="549"/>
    </location>
</feature>
<evidence type="ECO:0007829" key="4">
    <source>
        <dbReference type="PDB" id="9NW3"/>
    </source>
</evidence>
<name>I7M0H4_TETTS</name>
<feature type="compositionally biased region" description="Acidic residues" evidence="1">
    <location>
        <begin position="1"/>
        <end position="17"/>
    </location>
</feature>
<dbReference type="InParanoid" id="I7M0H4"/>
<feature type="region of interest" description="Disordered" evidence="1">
    <location>
        <begin position="524"/>
        <end position="552"/>
    </location>
</feature>
<reference evidence="4" key="2">
    <citation type="journal article" date="2025" name="Curr. Biol.">
        <title>Structure of the ciliary tip central pair reveals the unique role of the microtubule-seam binding protein SPEF1.</title>
        <authorList>
            <person name="Legal T."/>
            <person name="Joachimiak E."/>
            <person name="Parra M."/>
            <person name="Peng W."/>
            <person name="Tam A."/>
            <person name="Black C."/>
            <person name="Guha M."/>
            <person name="Nguyen C.A."/>
            <person name="Ghanaeian A."/>
            <person name="Valente-Paterno M."/>
            <person name="Brouhard G."/>
            <person name="Gaertig J."/>
            <person name="Wloga D."/>
            <person name="Bui K.H."/>
        </authorList>
    </citation>
    <scope>STRUCTURE BY ELECTRON MICROSCOPY (3.70 ANGSTROMS)</scope>
</reference>
<protein>
    <submittedName>
        <fullName evidence="2">Uncharacterized protein</fullName>
    </submittedName>
</protein>
<feature type="region of interest" description="Disordered" evidence="1">
    <location>
        <begin position="1"/>
        <end position="118"/>
    </location>
</feature>
<dbReference type="RefSeq" id="XP_001007826.3">
    <property type="nucleotide sequence ID" value="XM_001007826.3"/>
</dbReference>
<keyword evidence="4" id="KW-0002">3D-structure</keyword>
<organism evidence="2 3">
    <name type="scientific">Tetrahymena thermophila (strain SB210)</name>
    <dbReference type="NCBI Taxonomy" id="312017"/>
    <lineage>
        <taxon>Eukaryota</taxon>
        <taxon>Sar</taxon>
        <taxon>Alveolata</taxon>
        <taxon>Ciliophora</taxon>
        <taxon>Intramacronucleata</taxon>
        <taxon>Oligohymenophorea</taxon>
        <taxon>Hymenostomatida</taxon>
        <taxon>Tetrahymenina</taxon>
        <taxon>Tetrahymenidae</taxon>
        <taxon>Tetrahymena</taxon>
    </lineage>
</organism>
<evidence type="ECO:0000313" key="3">
    <source>
        <dbReference type="Proteomes" id="UP000009168"/>
    </source>
</evidence>
<dbReference type="KEGG" id="tet:TTHERM_00070880"/>
<reference evidence="3" key="1">
    <citation type="journal article" date="2006" name="PLoS Biol.">
        <title>Macronuclear genome sequence of the ciliate Tetrahymena thermophila, a model eukaryote.</title>
        <authorList>
            <person name="Eisen J.A."/>
            <person name="Coyne R.S."/>
            <person name="Wu M."/>
            <person name="Wu D."/>
            <person name="Thiagarajan M."/>
            <person name="Wortman J.R."/>
            <person name="Badger J.H."/>
            <person name="Ren Q."/>
            <person name="Amedeo P."/>
            <person name="Jones K.M."/>
            <person name="Tallon L.J."/>
            <person name="Delcher A.L."/>
            <person name="Salzberg S.L."/>
            <person name="Silva J.C."/>
            <person name="Haas B.J."/>
            <person name="Majoros W.H."/>
            <person name="Farzad M."/>
            <person name="Carlton J.M."/>
            <person name="Smith R.K. Jr."/>
            <person name="Garg J."/>
            <person name="Pearlman R.E."/>
            <person name="Karrer K.M."/>
            <person name="Sun L."/>
            <person name="Manning G."/>
            <person name="Elde N.C."/>
            <person name="Turkewitz A.P."/>
            <person name="Asai D.J."/>
            <person name="Wilkes D.E."/>
            <person name="Wang Y."/>
            <person name="Cai H."/>
            <person name="Collins K."/>
            <person name="Stewart B.A."/>
            <person name="Lee S.R."/>
            <person name="Wilamowska K."/>
            <person name="Weinberg Z."/>
            <person name="Ruzzo W.L."/>
            <person name="Wloga D."/>
            <person name="Gaertig J."/>
            <person name="Frankel J."/>
            <person name="Tsao C.-C."/>
            <person name="Gorovsky M.A."/>
            <person name="Keeling P.J."/>
            <person name="Waller R.F."/>
            <person name="Patron N.J."/>
            <person name="Cherry J.M."/>
            <person name="Stover N.A."/>
            <person name="Krieger C.J."/>
            <person name="del Toro C."/>
            <person name="Ryder H.F."/>
            <person name="Williamson S.C."/>
            <person name="Barbeau R.A."/>
            <person name="Hamilton E.P."/>
            <person name="Orias E."/>
        </authorList>
    </citation>
    <scope>NUCLEOTIDE SEQUENCE [LARGE SCALE GENOMIC DNA]</scope>
    <source>
        <strain evidence="3">SB210</strain>
    </source>
</reference>
<feature type="region of interest" description="Disordered" evidence="1">
    <location>
        <begin position="150"/>
        <end position="169"/>
    </location>
</feature>
<sequence>MSEENNENQENQYNDDDQYNHNEENEDNEQQEQVDYANHDNDENQEHDPANEEEQGEQNENVNNDNNNNYDEEEDGKRNELDDYLSGGGSNRNDKQDQQSSSKRGSNFGVINKPDDNENYLRNKDILDNFFKQYQGEVQNYFNEFQQKQIQDSQENGNNNFYSKQNNQQSQKEVSIVASDVPLVLRISFYYDNITFHPTKNDQEELFNKPNSYKSIMDQLQKFFAVRRNIRNFDPNETKVTYSDFVEFSYFFIENNDDLFLTQQGKEELWIQQQQESQLEKELRENIDKYENMLKKTTNPQEKLIIQNTIENLKQQLTLLLNKDQGKKGKNLTKEQIRMKNLKEAFNFYCKQQNVTGVAFTFDRIVHEQNVINLACFMLFLKQFNILNKNKYVTKREIQIMFKKYALNYKELDLDHFKIMIEKVAIAFYKEEENLSNIDRVEKLYQYIEIDNIHKFRSKFGLLNQPFNIQVKDGFRLLPFDQGRDIVLKKVDPVVRQKVKQFQEFKKSQQALQIMQLDQKNINQSKLAPRSMENNRRSTPNLQQSSVYSQPGGIGSYANKKIKNQIGKLDAGGKVSWQQLEQLSFSDMKNLNNGQFRPTDLFNENDDEEDKIYLAEYNLQEDRQRKIQEQMVNKKGQENYGQIKEPVRPSLRYLQKHDPNYGKNGYSPSVGNLHRVHASAPEYYSPQNHMNQKQLAINQSYIQRAQQVDQDQRMKEQAMMQKIMNNHDLKVQRGINAMNKRK</sequence>
<feature type="compositionally biased region" description="Basic and acidic residues" evidence="1">
    <location>
        <begin position="37"/>
        <end position="50"/>
    </location>
</feature>
<dbReference type="GeneID" id="7832604"/>
<feature type="compositionally biased region" description="Low complexity" evidence="1">
    <location>
        <begin position="58"/>
        <end position="69"/>
    </location>
</feature>
<keyword evidence="3" id="KW-1185">Reference proteome</keyword>
<dbReference type="PDB" id="9NW3">
    <property type="method" value="EM"/>
    <property type="resolution" value="3.70 A"/>
    <property type="chains" value="2A/2B/2C=1-742"/>
</dbReference>
<gene>
    <name evidence="2" type="ORF">TTHERM_00070880</name>
</gene>
<dbReference type="Proteomes" id="UP000009168">
    <property type="component" value="Unassembled WGS sequence"/>
</dbReference>
<dbReference type="OrthoDB" id="313045at2759"/>
<proteinExistence type="evidence at protein level"/>
<dbReference type="EMBL" id="GG662853">
    <property type="protein sequence ID" value="EAR87581.3"/>
    <property type="molecule type" value="Genomic_DNA"/>
</dbReference>